<feature type="transmembrane region" description="Helical" evidence="1">
    <location>
        <begin position="20"/>
        <end position="41"/>
    </location>
</feature>
<organism evidence="2 3">
    <name type="scientific">Golovinomyces cichoracearum</name>
    <dbReference type="NCBI Taxonomy" id="62708"/>
    <lineage>
        <taxon>Eukaryota</taxon>
        <taxon>Fungi</taxon>
        <taxon>Dikarya</taxon>
        <taxon>Ascomycota</taxon>
        <taxon>Pezizomycotina</taxon>
        <taxon>Leotiomycetes</taxon>
        <taxon>Erysiphales</taxon>
        <taxon>Erysiphaceae</taxon>
        <taxon>Golovinomyces</taxon>
    </lineage>
</organism>
<comment type="caution">
    <text evidence="2">The sequence shown here is derived from an EMBL/GenBank/DDBJ whole genome shotgun (WGS) entry which is preliminary data.</text>
</comment>
<proteinExistence type="predicted"/>
<accession>A0A420ICG4</accession>
<keyword evidence="1" id="KW-0812">Transmembrane</keyword>
<sequence length="78" mass="9257">MTTIFSEKSPERCTHYARFFEYLTVVEANLIFWSLFILVLILLCTASSIHHKLVQPSILIFCCSFSFFFLEREREEGR</sequence>
<protein>
    <submittedName>
        <fullName evidence="2">Uncharacterized protein</fullName>
    </submittedName>
</protein>
<gene>
    <name evidence="2" type="ORF">GcM3_098015</name>
</gene>
<evidence type="ECO:0000256" key="1">
    <source>
        <dbReference type="SAM" id="Phobius"/>
    </source>
</evidence>
<dbReference type="EMBL" id="MCBQ01009892">
    <property type="protein sequence ID" value="RKF72185.1"/>
    <property type="molecule type" value="Genomic_DNA"/>
</dbReference>
<keyword evidence="1" id="KW-0472">Membrane</keyword>
<feature type="transmembrane region" description="Helical" evidence="1">
    <location>
        <begin position="53"/>
        <end position="70"/>
    </location>
</feature>
<keyword evidence="3" id="KW-1185">Reference proteome</keyword>
<reference evidence="2 3" key="1">
    <citation type="journal article" date="2018" name="BMC Genomics">
        <title>Comparative genome analyses reveal sequence features reflecting distinct modes of host-adaptation between dicot and monocot powdery mildew.</title>
        <authorList>
            <person name="Wu Y."/>
            <person name="Ma X."/>
            <person name="Pan Z."/>
            <person name="Kale S.D."/>
            <person name="Song Y."/>
            <person name="King H."/>
            <person name="Zhang Q."/>
            <person name="Presley C."/>
            <person name="Deng X."/>
            <person name="Wei C.I."/>
            <person name="Xiao S."/>
        </authorList>
    </citation>
    <scope>NUCLEOTIDE SEQUENCE [LARGE SCALE GENOMIC DNA]</scope>
    <source>
        <strain evidence="2">UMSG3</strain>
    </source>
</reference>
<evidence type="ECO:0000313" key="2">
    <source>
        <dbReference type="EMBL" id="RKF72185.1"/>
    </source>
</evidence>
<name>A0A420ICG4_9PEZI</name>
<keyword evidence="1" id="KW-1133">Transmembrane helix</keyword>
<dbReference type="Proteomes" id="UP000283383">
    <property type="component" value="Unassembled WGS sequence"/>
</dbReference>
<dbReference type="AlphaFoldDB" id="A0A420ICG4"/>
<evidence type="ECO:0000313" key="3">
    <source>
        <dbReference type="Proteomes" id="UP000283383"/>
    </source>
</evidence>